<evidence type="ECO:0000313" key="2">
    <source>
        <dbReference type="Proteomes" id="UP000216306"/>
    </source>
</evidence>
<dbReference type="Proteomes" id="UP000216306">
    <property type="component" value="Unassembled WGS sequence"/>
</dbReference>
<dbReference type="AlphaFoldDB" id="A0AB73Q6M0"/>
<sequence>MKNRRFDATDTRCIRAAKAKRNNRIERNYRNEAAQGREPDGLHRNGGVWVAECRSCGNDYEAACDASEFDPDYSYCGRSDRCIP</sequence>
<comment type="caution">
    <text evidence="1">The sequence shown here is derived from an EMBL/GenBank/DDBJ whole genome shotgun (WGS) entry which is preliminary data.</text>
</comment>
<dbReference type="RefSeq" id="WP_031595321.1">
    <property type="nucleotide sequence ID" value="NZ_NIAY01000061.1"/>
</dbReference>
<organism evidence="1 2">
    <name type="scientific">Pseudomonas savastanoi pv. nerii</name>
    <dbReference type="NCBI Taxonomy" id="360921"/>
    <lineage>
        <taxon>Bacteria</taxon>
        <taxon>Pseudomonadati</taxon>
        <taxon>Pseudomonadota</taxon>
        <taxon>Gammaproteobacteria</taxon>
        <taxon>Pseudomonadales</taxon>
        <taxon>Pseudomonadaceae</taxon>
        <taxon>Pseudomonas</taxon>
    </lineage>
</organism>
<accession>A0AB73Q6M0</accession>
<gene>
    <name evidence="1" type="ORF">CC205_13495</name>
</gene>
<evidence type="ECO:0000313" key="1">
    <source>
        <dbReference type="EMBL" id="PAB32805.1"/>
    </source>
</evidence>
<protein>
    <submittedName>
        <fullName evidence="1">Uncharacterized protein</fullName>
    </submittedName>
</protein>
<reference evidence="1 2" key="1">
    <citation type="submission" date="2017-05" db="EMBL/GenBank/DDBJ databases">
        <title>Comparative genomic of Pseudomonas savastanoi pathovars.</title>
        <authorList>
            <person name="Pintado A."/>
            <person name="Moreno-Perez A."/>
            <person name="Caballo-Ponce E."/>
            <person name="Murillo J."/>
            <person name="Bardaji L."/>
            <person name="Cerboneschi M."/>
            <person name="Rodriguez-Palenzuela P."/>
            <person name="Ramos C."/>
            <person name="Tegli S."/>
        </authorList>
    </citation>
    <scope>NUCLEOTIDE SEQUENCE [LARGE SCALE GENOMIC DNA]</scope>
    <source>
        <strain evidence="1 2">ESC 23</strain>
    </source>
</reference>
<proteinExistence type="predicted"/>
<dbReference type="EMBL" id="NIAY01000061">
    <property type="protein sequence ID" value="PAB32805.1"/>
    <property type="molecule type" value="Genomic_DNA"/>
</dbReference>
<name>A0AB73Q6M0_PSESS</name>